<feature type="signal peptide" evidence="6">
    <location>
        <begin position="1"/>
        <end position="22"/>
    </location>
</feature>
<protein>
    <recommendedName>
        <fullName evidence="3 6">Arabinogalactan endo-beta-1,4-galactanase</fullName>
        <ecNumber evidence="3 6">3.2.1.89</ecNumber>
    </recommendedName>
</protein>
<dbReference type="EMBL" id="CM003100">
    <property type="protein sequence ID" value="KUI68052.1"/>
    <property type="molecule type" value="Genomic_DNA"/>
</dbReference>
<gene>
    <name evidence="7" type="ORF">VM1G_03275</name>
</gene>
<evidence type="ECO:0000313" key="7">
    <source>
        <dbReference type="EMBL" id="KUI68052.1"/>
    </source>
</evidence>
<dbReference type="InterPro" id="IPR011683">
    <property type="entry name" value="Glyco_hydro_53"/>
</dbReference>
<dbReference type="OrthoDB" id="110914at2759"/>
<dbReference type="SMR" id="A0A194VVN7"/>
<proteinExistence type="inferred from homology"/>
<dbReference type="GO" id="GO:0045490">
    <property type="term" value="P:pectin catabolic process"/>
    <property type="evidence" value="ECO:0007669"/>
    <property type="project" value="TreeGrafter"/>
</dbReference>
<keyword evidence="8" id="KW-1185">Reference proteome</keyword>
<evidence type="ECO:0000256" key="4">
    <source>
        <dbReference type="ARBA" id="ARBA00022801"/>
    </source>
</evidence>
<dbReference type="PANTHER" id="PTHR34983">
    <property type="entry name" value="ARABINOGALACTAN ENDO-BETA-1,4-GALACTANASE A"/>
    <property type="match status" value="1"/>
</dbReference>
<dbReference type="PANTHER" id="PTHR34983:SF1">
    <property type="entry name" value="ARABINOGALACTAN ENDO-BETA-1,4-GALACTANASE A"/>
    <property type="match status" value="1"/>
</dbReference>
<organism evidence="7 8">
    <name type="scientific">Cytospora mali</name>
    <name type="common">Apple Valsa canker fungus</name>
    <name type="synonym">Valsa mali</name>
    <dbReference type="NCBI Taxonomy" id="578113"/>
    <lineage>
        <taxon>Eukaryota</taxon>
        <taxon>Fungi</taxon>
        <taxon>Dikarya</taxon>
        <taxon>Ascomycota</taxon>
        <taxon>Pezizomycotina</taxon>
        <taxon>Sordariomycetes</taxon>
        <taxon>Sordariomycetidae</taxon>
        <taxon>Diaporthales</taxon>
        <taxon>Cytosporaceae</taxon>
        <taxon>Cytospora</taxon>
    </lineage>
</organism>
<evidence type="ECO:0000256" key="2">
    <source>
        <dbReference type="ARBA" id="ARBA00010687"/>
    </source>
</evidence>
<reference evidence="7" key="1">
    <citation type="submission" date="2014-12" db="EMBL/GenBank/DDBJ databases">
        <title>Genome Sequence of Valsa Canker Pathogens Uncovers a Specific Adaption of Colonization on Woody Bark.</title>
        <authorList>
            <person name="Yin Z."/>
            <person name="Liu H."/>
            <person name="Gao X."/>
            <person name="Li Z."/>
            <person name="Song N."/>
            <person name="Ke X."/>
            <person name="Dai Q."/>
            <person name="Wu Y."/>
            <person name="Sun Y."/>
            <person name="Xu J.-R."/>
            <person name="Kang Z.K."/>
            <person name="Wang L."/>
            <person name="Huang L."/>
        </authorList>
    </citation>
    <scope>NUCLEOTIDE SEQUENCE [LARGE SCALE GENOMIC DNA]</scope>
    <source>
        <strain evidence="7">03-8</strain>
    </source>
</reference>
<dbReference type="GO" id="GO:0015926">
    <property type="term" value="F:glucosidase activity"/>
    <property type="evidence" value="ECO:0007669"/>
    <property type="project" value="InterPro"/>
</dbReference>
<dbReference type="Proteomes" id="UP000078559">
    <property type="component" value="Chromosome 3"/>
</dbReference>
<evidence type="ECO:0000313" key="8">
    <source>
        <dbReference type="Proteomes" id="UP000078559"/>
    </source>
</evidence>
<keyword evidence="4 6" id="KW-0378">Hydrolase</keyword>
<dbReference type="EC" id="3.2.1.89" evidence="3 6"/>
<keyword evidence="6" id="KW-0732">Signal</keyword>
<comment type="similarity">
    <text evidence="2 6">Belongs to the glycosyl hydrolase 53 family.</text>
</comment>
<comment type="catalytic activity">
    <reaction evidence="1 6">
        <text>The enzyme specifically hydrolyzes (1-&gt;4)-beta-D-galactosidic linkages in type I arabinogalactans.</text>
        <dbReference type="EC" id="3.2.1.89"/>
    </reaction>
</comment>
<feature type="chain" id="PRO_5008443821" description="Arabinogalactan endo-beta-1,4-galactanase" evidence="6">
    <location>
        <begin position="23"/>
        <end position="398"/>
    </location>
</feature>
<dbReference type="InterPro" id="IPR017853">
    <property type="entry name" value="GH"/>
</dbReference>
<name>A0A194VVN7_CYTMA</name>
<evidence type="ECO:0000256" key="5">
    <source>
        <dbReference type="ARBA" id="ARBA00023295"/>
    </source>
</evidence>
<evidence type="ECO:0000256" key="1">
    <source>
        <dbReference type="ARBA" id="ARBA00001695"/>
    </source>
</evidence>
<dbReference type="Gene3D" id="3.20.20.80">
    <property type="entry name" value="Glycosidases"/>
    <property type="match status" value="1"/>
</dbReference>
<dbReference type="SUPFAM" id="SSF51445">
    <property type="entry name" value="(Trans)glycosidases"/>
    <property type="match status" value="1"/>
</dbReference>
<keyword evidence="5 6" id="KW-0326">Glycosidase</keyword>
<accession>A0A194VVN7</accession>
<evidence type="ECO:0000256" key="3">
    <source>
        <dbReference type="ARBA" id="ARBA00012556"/>
    </source>
</evidence>
<dbReference type="AlphaFoldDB" id="A0A194VVN7"/>
<dbReference type="GO" id="GO:0031218">
    <property type="term" value="F:arabinogalactan endo-1,4-beta-galactosidase activity"/>
    <property type="evidence" value="ECO:0007669"/>
    <property type="project" value="UniProtKB-EC"/>
</dbReference>
<dbReference type="Pfam" id="PF07745">
    <property type="entry name" value="Glyco_hydro_53"/>
    <property type="match status" value="1"/>
</dbReference>
<sequence>MKSLAACFTTLTTLAAVAVGQAEPPSQTFFYKGHDLSSLGTMEASDNIYIDTSRGNTTRPADDILADGGMNGVRLRLWVDPEGGTNGLDYTLSLAKRVQAGGHRLYLDFHFADSWADPSKQPTPASWPTPDQGLEALASTLRAYVRDTLVSFSRAGVTLDIVSLGNEIRHGMLWPLGYVDVDTQPHAALVRNFSNLAALYSAARAGLDDAFDVHDHASHAGGGGGGGSGGSGSVFPQPPLAMIHNRRRRAWFGALEASGVGRSAWDVFGFSFYPFYGTSATLAGLRASLGALAGEYGKPVHVVETDYPAVCDGEYGPVPESSEPEIPYSAEWVREVARVVREVPGGLGRGGWYWEPAWLNSTSLGSDCNDAILFEAGYSNWPETIGYSRPSVDIYLDD</sequence>
<evidence type="ECO:0000256" key="6">
    <source>
        <dbReference type="RuleBase" id="RU361192"/>
    </source>
</evidence>